<dbReference type="InterPro" id="IPR001584">
    <property type="entry name" value="Integrase_cat-core"/>
</dbReference>
<protein>
    <submittedName>
        <fullName evidence="1">Integrase core domain-containing</fullName>
    </submittedName>
</protein>
<accession>A0A6S7HUW1</accession>
<dbReference type="PANTHER" id="PTHR46585">
    <property type="entry name" value="INTEGRASE CORE DOMAIN CONTAINING PROTEIN"/>
    <property type="match status" value="1"/>
</dbReference>
<dbReference type="AlphaFoldDB" id="A0A6S7HUW1"/>
<dbReference type="Gene3D" id="3.30.420.10">
    <property type="entry name" value="Ribonuclease H-like superfamily/Ribonuclease H"/>
    <property type="match status" value="1"/>
</dbReference>
<dbReference type="InterPro" id="IPR012337">
    <property type="entry name" value="RNaseH-like_sf"/>
</dbReference>
<gene>
    <name evidence="1" type="ORF">PACLA_8A062484</name>
</gene>
<dbReference type="Proteomes" id="UP001152795">
    <property type="component" value="Unassembled WGS sequence"/>
</dbReference>
<feature type="non-terminal residue" evidence="1">
    <location>
        <position position="107"/>
    </location>
</feature>
<dbReference type="GO" id="GO:0015074">
    <property type="term" value="P:DNA integration"/>
    <property type="evidence" value="ECO:0007669"/>
    <property type="project" value="InterPro"/>
</dbReference>
<evidence type="ECO:0000313" key="2">
    <source>
        <dbReference type="Proteomes" id="UP001152795"/>
    </source>
</evidence>
<dbReference type="PROSITE" id="PS50994">
    <property type="entry name" value="INTEGRASE"/>
    <property type="match status" value="1"/>
</dbReference>
<sequence>MTKAVNLLLDEFKKRFGKYPEVAQFDEGKEFYNVGVRNLLQKHNVRYFSTNSDRKAAIVERFNRTLKTMMWKYFYSKGTYNWVDAIDELTYNYNHTKHSSILMRPAD</sequence>
<dbReference type="InterPro" id="IPR036397">
    <property type="entry name" value="RNaseH_sf"/>
</dbReference>
<dbReference type="EMBL" id="CACRXK020006359">
    <property type="protein sequence ID" value="CAB4009156.1"/>
    <property type="molecule type" value="Genomic_DNA"/>
</dbReference>
<reference evidence="1" key="1">
    <citation type="submission" date="2020-04" db="EMBL/GenBank/DDBJ databases">
        <authorList>
            <person name="Alioto T."/>
            <person name="Alioto T."/>
            <person name="Gomez Garrido J."/>
        </authorList>
    </citation>
    <scope>NUCLEOTIDE SEQUENCE</scope>
    <source>
        <strain evidence="1">A484AB</strain>
    </source>
</reference>
<evidence type="ECO:0000313" key="1">
    <source>
        <dbReference type="EMBL" id="CAB4009156.1"/>
    </source>
</evidence>
<proteinExistence type="predicted"/>
<name>A0A6S7HUW1_PARCT</name>
<dbReference type="SUPFAM" id="SSF53098">
    <property type="entry name" value="Ribonuclease H-like"/>
    <property type="match status" value="1"/>
</dbReference>
<dbReference type="OrthoDB" id="2344127at2759"/>
<keyword evidence="2" id="KW-1185">Reference proteome</keyword>
<dbReference type="GO" id="GO:0003676">
    <property type="term" value="F:nucleic acid binding"/>
    <property type="evidence" value="ECO:0007669"/>
    <property type="project" value="InterPro"/>
</dbReference>
<comment type="caution">
    <text evidence="1">The sequence shown here is derived from an EMBL/GenBank/DDBJ whole genome shotgun (WGS) entry which is preliminary data.</text>
</comment>
<organism evidence="1 2">
    <name type="scientific">Paramuricea clavata</name>
    <name type="common">Red gorgonian</name>
    <name type="synonym">Violescent sea-whip</name>
    <dbReference type="NCBI Taxonomy" id="317549"/>
    <lineage>
        <taxon>Eukaryota</taxon>
        <taxon>Metazoa</taxon>
        <taxon>Cnidaria</taxon>
        <taxon>Anthozoa</taxon>
        <taxon>Octocorallia</taxon>
        <taxon>Malacalcyonacea</taxon>
        <taxon>Plexauridae</taxon>
        <taxon>Paramuricea</taxon>
    </lineage>
</organism>
<dbReference type="PANTHER" id="PTHR46585:SF1">
    <property type="entry name" value="CHROMO DOMAIN-CONTAINING PROTEIN"/>
    <property type="match status" value="1"/>
</dbReference>